<proteinExistence type="inferred from homology"/>
<dbReference type="InterPro" id="IPR052570">
    <property type="entry name" value="FliJ"/>
</dbReference>
<accession>A0A1G8HCZ5</accession>
<reference evidence="12 13" key="1">
    <citation type="submission" date="2016-10" db="EMBL/GenBank/DDBJ databases">
        <authorList>
            <person name="de Groot N.N."/>
        </authorList>
    </citation>
    <scope>NUCLEOTIDE SEQUENCE [LARGE SCALE GENOMIC DNA]</scope>
    <source>
        <strain evidence="12 13">DSM 5885</strain>
    </source>
</reference>
<dbReference type="GO" id="GO:0005886">
    <property type="term" value="C:plasma membrane"/>
    <property type="evidence" value="ECO:0007669"/>
    <property type="project" value="UniProtKB-SubCell"/>
</dbReference>
<dbReference type="OrthoDB" id="6465096at2"/>
<comment type="subcellular location">
    <subcellularLocation>
        <location evidence="1">Cell membrane</location>
        <topology evidence="1">Peripheral membrane protein</topology>
        <orientation evidence="1">Cytoplasmic side</orientation>
    </subcellularLocation>
</comment>
<dbReference type="NCBIfam" id="TIGR02473">
    <property type="entry name" value="flagell_FliJ"/>
    <property type="match status" value="1"/>
</dbReference>
<dbReference type="PRINTS" id="PR01004">
    <property type="entry name" value="FLGFLIJ"/>
</dbReference>
<keyword evidence="4" id="KW-0813">Transport</keyword>
<evidence type="ECO:0000256" key="10">
    <source>
        <dbReference type="ARBA" id="ARBA00023225"/>
    </source>
</evidence>
<dbReference type="InterPro" id="IPR053716">
    <property type="entry name" value="Flag_assembly_chemotaxis_eff"/>
</dbReference>
<dbReference type="EMBL" id="FNCY01000012">
    <property type="protein sequence ID" value="SDI04526.1"/>
    <property type="molecule type" value="Genomic_DNA"/>
</dbReference>
<feature type="region of interest" description="Disordered" evidence="11">
    <location>
        <begin position="91"/>
        <end position="110"/>
    </location>
</feature>
<evidence type="ECO:0000256" key="5">
    <source>
        <dbReference type="ARBA" id="ARBA00022475"/>
    </source>
</evidence>
<keyword evidence="10" id="KW-1006">Bacterial flagellum protein export</keyword>
<dbReference type="GO" id="GO:0071973">
    <property type="term" value="P:bacterial-type flagellum-dependent cell motility"/>
    <property type="evidence" value="ECO:0007669"/>
    <property type="project" value="InterPro"/>
</dbReference>
<evidence type="ECO:0000256" key="2">
    <source>
        <dbReference type="ARBA" id="ARBA00010004"/>
    </source>
</evidence>
<dbReference type="PIRSF" id="PIRSF019404">
    <property type="entry name" value="FliJ"/>
    <property type="match status" value="1"/>
</dbReference>
<dbReference type="GO" id="GO:0044781">
    <property type="term" value="P:bacterial-type flagellum organization"/>
    <property type="evidence" value="ECO:0007669"/>
    <property type="project" value="UniProtKB-KW"/>
</dbReference>
<keyword evidence="5" id="KW-1003">Cell membrane</keyword>
<evidence type="ECO:0000256" key="4">
    <source>
        <dbReference type="ARBA" id="ARBA00022448"/>
    </source>
</evidence>
<dbReference type="RefSeq" id="WP_091938489.1">
    <property type="nucleotide sequence ID" value="NZ_FNCY01000012.1"/>
</dbReference>
<dbReference type="Gene3D" id="1.10.287.1700">
    <property type="match status" value="1"/>
</dbReference>
<dbReference type="PANTHER" id="PTHR38786:SF1">
    <property type="entry name" value="FLAGELLAR FLIJ PROTEIN"/>
    <property type="match status" value="1"/>
</dbReference>
<keyword evidence="8" id="KW-0653">Protein transport</keyword>
<dbReference type="PANTHER" id="PTHR38786">
    <property type="entry name" value="FLAGELLAR FLIJ PROTEIN"/>
    <property type="match status" value="1"/>
</dbReference>
<evidence type="ECO:0000256" key="1">
    <source>
        <dbReference type="ARBA" id="ARBA00004413"/>
    </source>
</evidence>
<comment type="similarity">
    <text evidence="2">Belongs to the FliJ family.</text>
</comment>
<dbReference type="InterPro" id="IPR012823">
    <property type="entry name" value="Flagell_FliJ"/>
</dbReference>
<protein>
    <recommendedName>
        <fullName evidence="3">Flagellar FliJ protein</fullName>
    </recommendedName>
</protein>
<evidence type="ECO:0000256" key="6">
    <source>
        <dbReference type="ARBA" id="ARBA00022500"/>
    </source>
</evidence>
<name>A0A1G8HCZ5_9RHOO</name>
<evidence type="ECO:0000256" key="11">
    <source>
        <dbReference type="SAM" id="MobiDB-lite"/>
    </source>
</evidence>
<dbReference type="Pfam" id="PF02050">
    <property type="entry name" value="FliJ"/>
    <property type="match status" value="1"/>
</dbReference>
<sequence length="149" mass="17053">MSTPFALQTVLELMQARADKATLELARLIANERDARSKLTMLQQYRNEYADRFTQAAKAGLTPGAWNNYRDFLNRLDDAITAQTQAVAQQAGNTAAGQAHWRQQQKKLKAIDTLSERHRSKEDALEMRRDQKLQDEFASRFDATHTKDQ</sequence>
<gene>
    <name evidence="12" type="ORF">SAMN05660652_02760</name>
</gene>
<dbReference type="STRING" id="83767.SAMN05660652_02760"/>
<dbReference type="GO" id="GO:0009288">
    <property type="term" value="C:bacterial-type flagellum"/>
    <property type="evidence" value="ECO:0007669"/>
    <property type="project" value="InterPro"/>
</dbReference>
<evidence type="ECO:0000256" key="3">
    <source>
        <dbReference type="ARBA" id="ARBA00020392"/>
    </source>
</evidence>
<keyword evidence="9" id="KW-0472">Membrane</keyword>
<evidence type="ECO:0000256" key="8">
    <source>
        <dbReference type="ARBA" id="ARBA00022927"/>
    </source>
</evidence>
<keyword evidence="12" id="KW-0282">Flagellum</keyword>
<keyword evidence="13" id="KW-1185">Reference proteome</keyword>
<keyword evidence="7" id="KW-1005">Bacterial flagellum biogenesis</keyword>
<organism evidence="12 13">
    <name type="scientific">Propionivibrio dicarboxylicus</name>
    <dbReference type="NCBI Taxonomy" id="83767"/>
    <lineage>
        <taxon>Bacteria</taxon>
        <taxon>Pseudomonadati</taxon>
        <taxon>Pseudomonadota</taxon>
        <taxon>Betaproteobacteria</taxon>
        <taxon>Rhodocyclales</taxon>
        <taxon>Rhodocyclaceae</taxon>
        <taxon>Propionivibrio</taxon>
    </lineage>
</organism>
<evidence type="ECO:0000313" key="13">
    <source>
        <dbReference type="Proteomes" id="UP000198607"/>
    </source>
</evidence>
<dbReference type="GO" id="GO:0015031">
    <property type="term" value="P:protein transport"/>
    <property type="evidence" value="ECO:0007669"/>
    <property type="project" value="UniProtKB-KW"/>
</dbReference>
<keyword evidence="12" id="KW-0969">Cilium</keyword>
<dbReference type="GO" id="GO:0006935">
    <property type="term" value="P:chemotaxis"/>
    <property type="evidence" value="ECO:0007669"/>
    <property type="project" value="UniProtKB-KW"/>
</dbReference>
<evidence type="ECO:0000313" key="12">
    <source>
        <dbReference type="EMBL" id="SDI04526.1"/>
    </source>
</evidence>
<dbReference type="AlphaFoldDB" id="A0A1G8HCZ5"/>
<dbReference type="Proteomes" id="UP000198607">
    <property type="component" value="Unassembled WGS sequence"/>
</dbReference>
<evidence type="ECO:0000256" key="9">
    <source>
        <dbReference type="ARBA" id="ARBA00023136"/>
    </source>
</evidence>
<keyword evidence="6" id="KW-0145">Chemotaxis</keyword>
<dbReference type="GO" id="GO:0003774">
    <property type="term" value="F:cytoskeletal motor activity"/>
    <property type="evidence" value="ECO:0007669"/>
    <property type="project" value="InterPro"/>
</dbReference>
<keyword evidence="12" id="KW-0966">Cell projection</keyword>
<feature type="region of interest" description="Disordered" evidence="11">
    <location>
        <begin position="117"/>
        <end position="149"/>
    </location>
</feature>
<dbReference type="InterPro" id="IPR018006">
    <property type="entry name" value="Flag_FliJ_proteobac"/>
</dbReference>
<evidence type="ECO:0000256" key="7">
    <source>
        <dbReference type="ARBA" id="ARBA00022795"/>
    </source>
</evidence>